<evidence type="ECO:0000256" key="8">
    <source>
        <dbReference type="SAM" id="Phobius"/>
    </source>
</evidence>
<evidence type="ECO:0000256" key="5">
    <source>
        <dbReference type="ARBA" id="ARBA00022692"/>
    </source>
</evidence>
<dbReference type="Proteomes" id="UP000824083">
    <property type="component" value="Unassembled WGS sequence"/>
</dbReference>
<reference evidence="9" key="2">
    <citation type="journal article" date="2021" name="PeerJ">
        <title>Extensive microbial diversity within the chicken gut microbiome revealed by metagenomics and culture.</title>
        <authorList>
            <person name="Gilroy R."/>
            <person name="Ravi A."/>
            <person name="Getino M."/>
            <person name="Pursley I."/>
            <person name="Horton D.L."/>
            <person name="Alikhan N.F."/>
            <person name="Baker D."/>
            <person name="Gharbi K."/>
            <person name="Hall N."/>
            <person name="Watson M."/>
            <person name="Adriaenssens E.M."/>
            <person name="Foster-Nyarko E."/>
            <person name="Jarju S."/>
            <person name="Secka A."/>
            <person name="Antonio M."/>
            <person name="Oren A."/>
            <person name="Chaudhuri R.R."/>
            <person name="La Ragione R."/>
            <person name="Hildebrand F."/>
            <person name="Pallen M.J."/>
        </authorList>
    </citation>
    <scope>NUCLEOTIDE SEQUENCE</scope>
    <source>
        <strain evidence="9">7463</strain>
    </source>
</reference>
<dbReference type="PANTHER" id="PTHR36838:SF3">
    <property type="entry name" value="TRANSPORTER AUXIN EFFLUX CARRIER EC FAMILY"/>
    <property type="match status" value="1"/>
</dbReference>
<evidence type="ECO:0000256" key="3">
    <source>
        <dbReference type="ARBA" id="ARBA00022448"/>
    </source>
</evidence>
<feature type="transmembrane region" description="Helical" evidence="8">
    <location>
        <begin position="130"/>
        <end position="149"/>
    </location>
</feature>
<sequence length="315" mass="34127">MFSLFIYHLVLCLPLFLLVILGWALVKGKYFDQTIVRALSGFTFRFLMPVMLFDMMSDLSEMPPVDWRVLIAFFGSCLLVYYSGRVVGGFFGLGNTGKTIFGMASIFGNNVQLGVPILQVSLGEAAMPTISLLIIFSVLLLWTAAIASVELGQNEGPRDWAKIIRSLLRVFKNPVVLGILIGSAWGLTGWALPDFIERTLGYVSSATTPIALIAVGMALAQHSFSAALPKGMAISTLKLVIHPILVYCLARLIGLDEITTNACVLTAALPVAINIYLMADEFRSEEGAASNAIFVSTIFSAILIPLTLTILGVRL</sequence>
<feature type="transmembrane region" description="Helical" evidence="8">
    <location>
        <begin position="291"/>
        <end position="313"/>
    </location>
</feature>
<feature type="transmembrane region" description="Helical" evidence="8">
    <location>
        <begin position="232"/>
        <end position="252"/>
    </location>
</feature>
<accession>A0A9D1LEU5</accession>
<feature type="transmembrane region" description="Helical" evidence="8">
    <location>
        <begin position="100"/>
        <end position="118"/>
    </location>
</feature>
<feature type="transmembrane region" description="Helical" evidence="8">
    <location>
        <begin position="6"/>
        <end position="26"/>
    </location>
</feature>
<feature type="transmembrane region" description="Helical" evidence="8">
    <location>
        <begin position="258"/>
        <end position="279"/>
    </location>
</feature>
<gene>
    <name evidence="9" type="ORF">IAC56_07115</name>
</gene>
<comment type="similarity">
    <text evidence="2">Belongs to the auxin efflux carrier (TC 2.A.69) family.</text>
</comment>
<keyword evidence="7 8" id="KW-0472">Membrane</keyword>
<feature type="transmembrane region" description="Helical" evidence="8">
    <location>
        <begin position="170"/>
        <end position="193"/>
    </location>
</feature>
<dbReference type="PANTHER" id="PTHR36838">
    <property type="entry name" value="AUXIN EFFLUX CARRIER FAMILY PROTEIN"/>
    <property type="match status" value="1"/>
</dbReference>
<comment type="subcellular location">
    <subcellularLocation>
        <location evidence="1">Cell membrane</location>
        <topology evidence="1">Multi-pass membrane protein</topology>
    </subcellularLocation>
</comment>
<dbReference type="Gene3D" id="1.20.1530.20">
    <property type="match status" value="1"/>
</dbReference>
<evidence type="ECO:0000256" key="4">
    <source>
        <dbReference type="ARBA" id="ARBA00022475"/>
    </source>
</evidence>
<dbReference type="GO" id="GO:0005886">
    <property type="term" value="C:plasma membrane"/>
    <property type="evidence" value="ECO:0007669"/>
    <property type="project" value="UniProtKB-SubCell"/>
</dbReference>
<evidence type="ECO:0000256" key="6">
    <source>
        <dbReference type="ARBA" id="ARBA00022989"/>
    </source>
</evidence>
<reference evidence="9" key="1">
    <citation type="submission" date="2020-10" db="EMBL/GenBank/DDBJ databases">
        <authorList>
            <person name="Gilroy R."/>
        </authorList>
    </citation>
    <scope>NUCLEOTIDE SEQUENCE</scope>
    <source>
        <strain evidence="9">7463</strain>
    </source>
</reference>
<dbReference type="AlphaFoldDB" id="A0A9D1LEU5"/>
<evidence type="ECO:0000313" key="9">
    <source>
        <dbReference type="EMBL" id="HIU38023.1"/>
    </source>
</evidence>
<keyword evidence="3" id="KW-0813">Transport</keyword>
<dbReference type="EMBL" id="DVMY01000106">
    <property type="protein sequence ID" value="HIU38023.1"/>
    <property type="molecule type" value="Genomic_DNA"/>
</dbReference>
<keyword evidence="5 8" id="KW-0812">Transmembrane</keyword>
<evidence type="ECO:0000256" key="1">
    <source>
        <dbReference type="ARBA" id="ARBA00004651"/>
    </source>
</evidence>
<evidence type="ECO:0000256" key="7">
    <source>
        <dbReference type="ARBA" id="ARBA00023136"/>
    </source>
</evidence>
<organism evidence="9 10">
    <name type="scientific">Candidatus Aphodousia faecigallinarum</name>
    <dbReference type="NCBI Taxonomy" id="2840677"/>
    <lineage>
        <taxon>Bacteria</taxon>
        <taxon>Pseudomonadati</taxon>
        <taxon>Pseudomonadota</taxon>
        <taxon>Betaproteobacteria</taxon>
        <taxon>Burkholderiales</taxon>
        <taxon>Sutterellaceae</taxon>
        <taxon>Sutterellaceae incertae sedis</taxon>
        <taxon>Candidatus Aphodousia</taxon>
    </lineage>
</organism>
<dbReference type="InterPro" id="IPR038770">
    <property type="entry name" value="Na+/solute_symporter_sf"/>
</dbReference>
<name>A0A9D1LEU5_9BURK</name>
<comment type="caution">
    <text evidence="9">The sequence shown here is derived from an EMBL/GenBank/DDBJ whole genome shotgun (WGS) entry which is preliminary data.</text>
</comment>
<keyword evidence="6 8" id="KW-1133">Transmembrane helix</keyword>
<dbReference type="Pfam" id="PF03547">
    <property type="entry name" value="Mem_trans"/>
    <property type="match status" value="1"/>
</dbReference>
<feature type="transmembrane region" description="Helical" evidence="8">
    <location>
        <begin position="38"/>
        <end position="57"/>
    </location>
</feature>
<dbReference type="GO" id="GO:0055085">
    <property type="term" value="P:transmembrane transport"/>
    <property type="evidence" value="ECO:0007669"/>
    <property type="project" value="InterPro"/>
</dbReference>
<feature type="transmembrane region" description="Helical" evidence="8">
    <location>
        <begin position="199"/>
        <end position="220"/>
    </location>
</feature>
<evidence type="ECO:0000256" key="2">
    <source>
        <dbReference type="ARBA" id="ARBA00010145"/>
    </source>
</evidence>
<proteinExistence type="inferred from homology"/>
<dbReference type="InterPro" id="IPR004776">
    <property type="entry name" value="Mem_transp_PIN-like"/>
</dbReference>
<feature type="transmembrane region" description="Helical" evidence="8">
    <location>
        <begin position="69"/>
        <end position="93"/>
    </location>
</feature>
<evidence type="ECO:0000313" key="10">
    <source>
        <dbReference type="Proteomes" id="UP000824083"/>
    </source>
</evidence>
<keyword evidence="4" id="KW-1003">Cell membrane</keyword>
<protein>
    <submittedName>
        <fullName evidence="9">AEC family transporter</fullName>
    </submittedName>
</protein>